<comment type="caution">
    <text evidence="1">The sequence shown here is derived from an EMBL/GenBank/DDBJ whole genome shotgun (WGS) entry which is preliminary data.</text>
</comment>
<organism evidence="1 2">
    <name type="scientific">Olpidium bornovanus</name>
    <dbReference type="NCBI Taxonomy" id="278681"/>
    <lineage>
        <taxon>Eukaryota</taxon>
        <taxon>Fungi</taxon>
        <taxon>Fungi incertae sedis</taxon>
        <taxon>Olpidiomycota</taxon>
        <taxon>Olpidiomycotina</taxon>
        <taxon>Olpidiomycetes</taxon>
        <taxon>Olpidiales</taxon>
        <taxon>Olpidiaceae</taxon>
        <taxon>Olpidium</taxon>
    </lineage>
</organism>
<gene>
    <name evidence="1" type="ORF">BJ554DRAFT_2182</name>
</gene>
<accession>A0A8H8DGM1</accession>
<dbReference type="Proteomes" id="UP000673691">
    <property type="component" value="Unassembled WGS sequence"/>
</dbReference>
<proteinExistence type="predicted"/>
<keyword evidence="2" id="KW-1185">Reference proteome</keyword>
<dbReference type="GO" id="GO:0005634">
    <property type="term" value="C:nucleus"/>
    <property type="evidence" value="ECO:0007669"/>
    <property type="project" value="TreeGrafter"/>
</dbReference>
<dbReference type="OrthoDB" id="1929311at2759"/>
<dbReference type="PANTHER" id="PTHR24030:SF0">
    <property type="entry name" value="PROTEIN CMSS1"/>
    <property type="match status" value="1"/>
</dbReference>
<dbReference type="PANTHER" id="PTHR24030">
    <property type="entry name" value="PROTEIN CMSS1"/>
    <property type="match status" value="1"/>
</dbReference>
<dbReference type="InterPro" id="IPR032704">
    <property type="entry name" value="Cms1"/>
</dbReference>
<protein>
    <submittedName>
        <fullName evidence="1">U3-containing 90S pre-ribosomal complex subunit-domain containing protein</fullName>
    </submittedName>
</protein>
<sequence>MGGDAERLKKPPPRKKACRPVVLVVCTSAIRAANLVKALDDFRKNCTVAKLFAKHMKIDDQVNFLKSSPVNIAVGNPNRLIKLFELGDGPFVEDHRGQHAQGPKRAHYMGRERVPERPDGPLHETFHQPTQGWLSEDRLLLAAPPGSLLPWRICR</sequence>
<reference evidence="1 2" key="1">
    <citation type="journal article" name="Sci. Rep.">
        <title>Genome-scale phylogenetic analyses confirm Olpidium as the closest living zoosporic fungus to the non-flagellated, terrestrial fungi.</title>
        <authorList>
            <person name="Chang Y."/>
            <person name="Rochon D."/>
            <person name="Sekimoto S."/>
            <person name="Wang Y."/>
            <person name="Chovatia M."/>
            <person name="Sandor L."/>
            <person name="Salamov A."/>
            <person name="Grigoriev I.V."/>
            <person name="Stajich J.E."/>
            <person name="Spatafora J.W."/>
        </authorList>
    </citation>
    <scope>NUCLEOTIDE SEQUENCE [LARGE SCALE GENOMIC DNA]</scope>
    <source>
        <strain evidence="1">S191</strain>
    </source>
</reference>
<dbReference type="Pfam" id="PF14617">
    <property type="entry name" value="CMS1"/>
    <property type="match status" value="1"/>
</dbReference>
<dbReference type="AlphaFoldDB" id="A0A8H8DGM1"/>
<dbReference type="GO" id="GO:0030686">
    <property type="term" value="C:90S preribosome"/>
    <property type="evidence" value="ECO:0007669"/>
    <property type="project" value="TreeGrafter"/>
</dbReference>
<evidence type="ECO:0000313" key="2">
    <source>
        <dbReference type="Proteomes" id="UP000673691"/>
    </source>
</evidence>
<evidence type="ECO:0000313" key="1">
    <source>
        <dbReference type="EMBL" id="KAG5457730.1"/>
    </source>
</evidence>
<dbReference type="EMBL" id="JAEFCI010009573">
    <property type="protein sequence ID" value="KAG5457730.1"/>
    <property type="molecule type" value="Genomic_DNA"/>
</dbReference>
<name>A0A8H8DGM1_9FUNG</name>